<sequence>MFCCEKIVKSSNSMLIVVFVKLIILEKVSFHLLLIEIVIVSIELGRKRQAAYHQGHVPIATSRWTSRPSGTPPNPGTAQMILGVGVFSLTAACLSYFCTQVMFHHQVQTSEDVFSSENTNDVQV</sequence>
<evidence type="ECO:0000313" key="2">
    <source>
        <dbReference type="Proteomes" id="UP001056120"/>
    </source>
</evidence>
<proteinExistence type="predicted"/>
<keyword evidence="2" id="KW-1185">Reference proteome</keyword>
<accession>A0ACB9CCP1</accession>
<comment type="caution">
    <text evidence="1">The sequence shown here is derived from an EMBL/GenBank/DDBJ whole genome shotgun (WGS) entry which is preliminary data.</text>
</comment>
<gene>
    <name evidence="1" type="ORF">L1987_63196</name>
</gene>
<reference evidence="1 2" key="2">
    <citation type="journal article" date="2022" name="Mol. Ecol. Resour.">
        <title>The genomes of chicory, endive, great burdock and yacon provide insights into Asteraceae paleo-polyploidization history and plant inulin production.</title>
        <authorList>
            <person name="Fan W."/>
            <person name="Wang S."/>
            <person name="Wang H."/>
            <person name="Wang A."/>
            <person name="Jiang F."/>
            <person name="Liu H."/>
            <person name="Zhao H."/>
            <person name="Xu D."/>
            <person name="Zhang Y."/>
        </authorList>
    </citation>
    <scope>NUCLEOTIDE SEQUENCE [LARGE SCALE GENOMIC DNA]</scope>
    <source>
        <strain evidence="2">cv. Yunnan</strain>
        <tissue evidence="1">Leaves</tissue>
    </source>
</reference>
<dbReference type="EMBL" id="CM042038">
    <property type="protein sequence ID" value="KAI3732000.1"/>
    <property type="molecule type" value="Genomic_DNA"/>
</dbReference>
<reference evidence="2" key="1">
    <citation type="journal article" date="2022" name="Mol. Ecol. Resour.">
        <title>The genomes of chicory, endive, great burdock and yacon provide insights into Asteraceae palaeo-polyploidization history and plant inulin production.</title>
        <authorList>
            <person name="Fan W."/>
            <person name="Wang S."/>
            <person name="Wang H."/>
            <person name="Wang A."/>
            <person name="Jiang F."/>
            <person name="Liu H."/>
            <person name="Zhao H."/>
            <person name="Xu D."/>
            <person name="Zhang Y."/>
        </authorList>
    </citation>
    <scope>NUCLEOTIDE SEQUENCE [LARGE SCALE GENOMIC DNA]</scope>
    <source>
        <strain evidence="2">cv. Yunnan</strain>
    </source>
</reference>
<dbReference type="Proteomes" id="UP001056120">
    <property type="component" value="Linkage Group LG21"/>
</dbReference>
<name>A0ACB9CCP1_9ASTR</name>
<evidence type="ECO:0000313" key="1">
    <source>
        <dbReference type="EMBL" id="KAI3732000.1"/>
    </source>
</evidence>
<organism evidence="1 2">
    <name type="scientific">Smallanthus sonchifolius</name>
    <dbReference type="NCBI Taxonomy" id="185202"/>
    <lineage>
        <taxon>Eukaryota</taxon>
        <taxon>Viridiplantae</taxon>
        <taxon>Streptophyta</taxon>
        <taxon>Embryophyta</taxon>
        <taxon>Tracheophyta</taxon>
        <taxon>Spermatophyta</taxon>
        <taxon>Magnoliopsida</taxon>
        <taxon>eudicotyledons</taxon>
        <taxon>Gunneridae</taxon>
        <taxon>Pentapetalae</taxon>
        <taxon>asterids</taxon>
        <taxon>campanulids</taxon>
        <taxon>Asterales</taxon>
        <taxon>Asteraceae</taxon>
        <taxon>Asteroideae</taxon>
        <taxon>Heliantheae alliance</taxon>
        <taxon>Millerieae</taxon>
        <taxon>Smallanthus</taxon>
    </lineage>
</organism>
<protein>
    <submittedName>
        <fullName evidence="1">Uncharacterized protein</fullName>
    </submittedName>
</protein>